<evidence type="ECO:0000259" key="2">
    <source>
        <dbReference type="Pfam" id="PF23878"/>
    </source>
</evidence>
<organism evidence="4 5">
    <name type="scientific">Puccinia coronata f. sp. avenae</name>
    <dbReference type="NCBI Taxonomy" id="200324"/>
    <lineage>
        <taxon>Eukaryota</taxon>
        <taxon>Fungi</taxon>
        <taxon>Dikarya</taxon>
        <taxon>Basidiomycota</taxon>
        <taxon>Pucciniomycotina</taxon>
        <taxon>Pucciniomycetes</taxon>
        <taxon>Pucciniales</taxon>
        <taxon>Pucciniaceae</taxon>
        <taxon>Puccinia</taxon>
    </lineage>
</organism>
<dbReference type="UniPathway" id="UPA00988"/>
<keyword evidence="1" id="KW-0175">Coiled coil</keyword>
<dbReference type="GO" id="GO:0033588">
    <property type="term" value="C:elongator holoenzyme complex"/>
    <property type="evidence" value="ECO:0007669"/>
    <property type="project" value="InterPro"/>
</dbReference>
<dbReference type="Pfam" id="PF23925">
    <property type="entry name" value="A-sol_ELP1"/>
    <property type="match status" value="1"/>
</dbReference>
<accession>A0A2N5RU32</accession>
<dbReference type="PANTHER" id="PTHR12747:SF0">
    <property type="entry name" value="ELONGATOR COMPLEX PROTEIN 1"/>
    <property type="match status" value="1"/>
</dbReference>
<reference evidence="4 5" key="1">
    <citation type="submission" date="2017-11" db="EMBL/GenBank/DDBJ databases">
        <title>De novo assembly and phasing of dikaryotic genomes from two isolates of Puccinia coronata f. sp. avenae, the causal agent of oat crown rust.</title>
        <authorList>
            <person name="Miller M.E."/>
            <person name="Zhang Y."/>
            <person name="Omidvar V."/>
            <person name="Sperschneider J."/>
            <person name="Schwessinger B."/>
            <person name="Raley C."/>
            <person name="Palmer J.M."/>
            <person name="Garnica D."/>
            <person name="Upadhyaya N."/>
            <person name="Rathjen J."/>
            <person name="Taylor J.M."/>
            <person name="Park R.F."/>
            <person name="Dodds P.N."/>
            <person name="Hirsch C.D."/>
            <person name="Kianian S.F."/>
            <person name="Figueroa M."/>
        </authorList>
    </citation>
    <scope>NUCLEOTIDE SEQUENCE [LARGE SCALE GENOMIC DNA]</scope>
    <source>
        <strain evidence="4">12SD80</strain>
    </source>
</reference>
<dbReference type="EMBL" id="PGCI01001551">
    <property type="protein sequence ID" value="PLW04500.1"/>
    <property type="molecule type" value="Genomic_DNA"/>
</dbReference>
<dbReference type="InterPro" id="IPR056167">
    <property type="entry name" value="A-sol_ELP1"/>
</dbReference>
<comment type="caution">
    <text evidence="4">The sequence shown here is derived from an EMBL/GenBank/DDBJ whole genome shotgun (WGS) entry which is preliminary data.</text>
</comment>
<feature type="domain" description="ELP1 alpha-solenoid" evidence="3">
    <location>
        <begin position="1"/>
        <end position="28"/>
    </location>
</feature>
<sequence>MYDLSLVILIAQHSQKDPKEYLPFLQSLRDLDLNMRKFKIDDHLGNYASGLRHLSAVHDVHFDAVVRYTQLHALYSLALDLYSSDAEKTKEYPGRLVNGTNKPFEADWVPFTLAEEIEKAVEGYRQAEGWQEMFALIIQHPESFDMTENAKDMANRLAASGRSLEAATVLLEFADDVELAVSALCDGQAFSQAIRTSLSKSRPTLITEVILPAAEEFSQSFLEELDQLQEDLTKQAARLAELKLARETNPDLFFLSQKDKDGEDANEALDGVDALTEATTVFRTDYSRYTQGVQKSGQSAVSTRSGRS</sequence>
<dbReference type="InterPro" id="IPR006849">
    <property type="entry name" value="Elp1"/>
</dbReference>
<dbReference type="GO" id="GO:0002926">
    <property type="term" value="P:tRNA wobble base 5-methoxycarbonylmethyl-2-thiouridinylation"/>
    <property type="evidence" value="ECO:0007669"/>
    <property type="project" value="TreeGrafter"/>
</dbReference>
<feature type="domain" description="ELP1 TPR" evidence="2">
    <location>
        <begin position="36"/>
        <end position="195"/>
    </location>
</feature>
<evidence type="ECO:0000313" key="4">
    <source>
        <dbReference type="EMBL" id="PLW04500.1"/>
    </source>
</evidence>
<name>A0A2N5RU32_9BASI</name>
<proteinExistence type="predicted"/>
<dbReference type="PANTHER" id="PTHR12747">
    <property type="entry name" value="ELONGATOR COMPLEX PROTEIN 1"/>
    <property type="match status" value="1"/>
</dbReference>
<gene>
    <name evidence="4" type="ORF">PCASD_24506</name>
</gene>
<dbReference type="InterPro" id="IPR056166">
    <property type="entry name" value="TPR_ELP1"/>
</dbReference>
<dbReference type="Proteomes" id="UP000235392">
    <property type="component" value="Unassembled WGS sequence"/>
</dbReference>
<dbReference type="Pfam" id="PF23878">
    <property type="entry name" value="TPR_ELP1"/>
    <property type="match status" value="1"/>
</dbReference>
<protein>
    <submittedName>
        <fullName evidence="4">Uncharacterized protein</fullName>
    </submittedName>
</protein>
<evidence type="ECO:0000313" key="5">
    <source>
        <dbReference type="Proteomes" id="UP000235392"/>
    </source>
</evidence>
<feature type="non-terminal residue" evidence="4">
    <location>
        <position position="308"/>
    </location>
</feature>
<dbReference type="AlphaFoldDB" id="A0A2N5RU32"/>
<dbReference type="GO" id="GO:0000049">
    <property type="term" value="F:tRNA binding"/>
    <property type="evidence" value="ECO:0007669"/>
    <property type="project" value="TreeGrafter"/>
</dbReference>
<evidence type="ECO:0000259" key="3">
    <source>
        <dbReference type="Pfam" id="PF23925"/>
    </source>
</evidence>
<feature type="coiled-coil region" evidence="1">
    <location>
        <begin position="218"/>
        <end position="245"/>
    </location>
</feature>
<evidence type="ECO:0000256" key="1">
    <source>
        <dbReference type="SAM" id="Coils"/>
    </source>
</evidence>
<dbReference type="GO" id="GO:0005829">
    <property type="term" value="C:cytosol"/>
    <property type="evidence" value="ECO:0007669"/>
    <property type="project" value="TreeGrafter"/>
</dbReference>